<dbReference type="CDD" id="cd13665">
    <property type="entry name" value="PBP2_TRAP_Dctp3_4"/>
    <property type="match status" value="1"/>
</dbReference>
<accession>A0A5Q2N3Q4</accession>
<proteinExistence type="predicted"/>
<dbReference type="NCBIfam" id="NF037995">
    <property type="entry name" value="TRAP_S1"/>
    <property type="match status" value="1"/>
</dbReference>
<keyword evidence="1 2" id="KW-0732">Signal</keyword>
<reference evidence="4" key="1">
    <citation type="submission" date="2019-11" db="EMBL/GenBank/DDBJ databases">
        <title>Genome sequence of Heliorestis convoluta strain HH, an alkaliphilic and minimalistic phototrophic bacterium from a soda lake in Egypt.</title>
        <authorList>
            <person name="Dewey E.D."/>
            <person name="Stokes L.M."/>
            <person name="Burchell B.M."/>
            <person name="Shaffer K.N."/>
            <person name="Huntington A.M."/>
            <person name="Baker J.M."/>
            <person name="Nadendla S."/>
            <person name="Giglio M.G."/>
            <person name="Touchman J.W."/>
            <person name="Blankenship R.E."/>
            <person name="Madigan M.T."/>
            <person name="Sattley W.M."/>
        </authorList>
    </citation>
    <scope>NUCLEOTIDE SEQUENCE [LARGE SCALE GENOMIC DNA]</scope>
    <source>
        <strain evidence="4">HH</strain>
    </source>
</reference>
<dbReference type="PROSITE" id="PS51257">
    <property type="entry name" value="PROKAR_LIPOPROTEIN"/>
    <property type="match status" value="1"/>
</dbReference>
<sequence>MKRKKVLLSLFVTLLLLSFITSGCGDNQQAGTDADNPIVLKYAFFAPANTFPAQQMEKWKEEVENRTNNRVKVELFPGGTILTDKNMYDGVKNGVVEMGLSSTTYEPGRFPLLGISDLPSGYPNATVASKVVYDLIQEYPPEAFQDFKIITAFATEPNYLMTNFPVSTLQGLQGKRIRISSSVTPVLTQLGASPISMSMAEVPQSLQTGIVEGIVTSREVLKDLKLVENLSYGVDYPLSIVTFVAVMNKNVWDSLPSDIQQVIDELGQEMAIWTGEYKDSHVAESLDWSKNNHAFELIRLSQDEIEAWNQVLQPLQDEYVADLQSKGLPAEAYQERLYELISQYSQ</sequence>
<dbReference type="GO" id="GO:0055085">
    <property type="term" value="P:transmembrane transport"/>
    <property type="evidence" value="ECO:0007669"/>
    <property type="project" value="InterPro"/>
</dbReference>
<dbReference type="Proteomes" id="UP000366051">
    <property type="component" value="Chromosome"/>
</dbReference>
<dbReference type="OrthoDB" id="9815946at2"/>
<feature type="chain" id="PRO_5039358271" evidence="2">
    <location>
        <begin position="24"/>
        <end position="346"/>
    </location>
</feature>
<feature type="signal peptide" evidence="2">
    <location>
        <begin position="1"/>
        <end position="23"/>
    </location>
</feature>
<gene>
    <name evidence="3" type="ORF">FTV88_3372</name>
</gene>
<dbReference type="EMBL" id="CP045875">
    <property type="protein sequence ID" value="QGG49437.1"/>
    <property type="molecule type" value="Genomic_DNA"/>
</dbReference>
<dbReference type="RefSeq" id="WP_153726428.1">
    <property type="nucleotide sequence ID" value="NZ_CP045875.1"/>
</dbReference>
<keyword evidence="4" id="KW-1185">Reference proteome</keyword>
<evidence type="ECO:0000313" key="3">
    <source>
        <dbReference type="EMBL" id="QGG49437.1"/>
    </source>
</evidence>
<dbReference type="InterPro" id="IPR018389">
    <property type="entry name" value="DctP_fam"/>
</dbReference>
<evidence type="ECO:0000313" key="4">
    <source>
        <dbReference type="Proteomes" id="UP000366051"/>
    </source>
</evidence>
<organism evidence="3 4">
    <name type="scientific">Heliorestis convoluta</name>
    <dbReference type="NCBI Taxonomy" id="356322"/>
    <lineage>
        <taxon>Bacteria</taxon>
        <taxon>Bacillati</taxon>
        <taxon>Bacillota</taxon>
        <taxon>Clostridia</taxon>
        <taxon>Eubacteriales</taxon>
        <taxon>Heliobacteriaceae</taxon>
        <taxon>Heliorestis</taxon>
    </lineage>
</organism>
<dbReference type="PANTHER" id="PTHR33376:SF15">
    <property type="entry name" value="BLL6794 PROTEIN"/>
    <property type="match status" value="1"/>
</dbReference>
<evidence type="ECO:0000256" key="2">
    <source>
        <dbReference type="SAM" id="SignalP"/>
    </source>
</evidence>
<protein>
    <submittedName>
        <fullName evidence="3">TRAP transporter substrate-binding protein</fullName>
    </submittedName>
</protein>
<dbReference type="Gene3D" id="3.40.190.170">
    <property type="entry name" value="Bacterial extracellular solute-binding protein, family 7"/>
    <property type="match status" value="1"/>
</dbReference>
<evidence type="ECO:0000256" key="1">
    <source>
        <dbReference type="ARBA" id="ARBA00022729"/>
    </source>
</evidence>
<dbReference type="PANTHER" id="PTHR33376">
    <property type="match status" value="1"/>
</dbReference>
<dbReference type="InterPro" id="IPR038404">
    <property type="entry name" value="TRAP_DctP_sf"/>
</dbReference>
<dbReference type="SUPFAM" id="SSF53850">
    <property type="entry name" value="Periplasmic binding protein-like II"/>
    <property type="match status" value="1"/>
</dbReference>
<dbReference type="KEGG" id="hcv:FTV88_3372"/>
<name>A0A5Q2N3Q4_9FIRM</name>
<dbReference type="AlphaFoldDB" id="A0A5Q2N3Q4"/>
<dbReference type="Pfam" id="PF03480">
    <property type="entry name" value="DctP"/>
    <property type="match status" value="1"/>
</dbReference>